<evidence type="ECO:0000256" key="4">
    <source>
        <dbReference type="SAM" id="MobiDB-lite"/>
    </source>
</evidence>
<dbReference type="GO" id="GO:0009011">
    <property type="term" value="F:alpha-1,4-glucan glucosyltransferase (ADP-glucose donor) activity"/>
    <property type="evidence" value="ECO:0007669"/>
    <property type="project" value="UniProtKB-EC"/>
</dbReference>
<dbReference type="PANTHER" id="PTHR46083:SF5">
    <property type="entry name" value="STARCH SYNTHASE 3, CHLOROPLASTIC_AMYLOPLASTIC"/>
    <property type="match status" value="1"/>
</dbReference>
<dbReference type="AlphaFoldDB" id="A0A3L6PSN3"/>
<dbReference type="PANTHER" id="PTHR46083">
    <property type="match status" value="1"/>
</dbReference>
<comment type="caution">
    <text evidence="6">The sequence shown here is derived from an EMBL/GenBank/DDBJ whole genome shotgun (WGS) entry which is preliminary data.</text>
</comment>
<dbReference type="InterPro" id="IPR013783">
    <property type="entry name" value="Ig-like_fold"/>
</dbReference>
<accession>A0A3L6PSN3</accession>
<feature type="region of interest" description="Disordered" evidence="4">
    <location>
        <begin position="322"/>
        <end position="351"/>
    </location>
</feature>
<protein>
    <recommendedName>
        <fullName evidence="2">starch synthase</fullName>
        <ecNumber evidence="2">2.4.1.21</ecNumber>
    </recommendedName>
</protein>
<gene>
    <name evidence="6" type="ORF">C2845_PM14G04500</name>
</gene>
<dbReference type="EMBL" id="PQIB02000016">
    <property type="protein sequence ID" value="RLM62199.1"/>
    <property type="molecule type" value="Genomic_DNA"/>
</dbReference>
<dbReference type="EC" id="2.4.1.21" evidence="2"/>
<keyword evidence="3" id="KW-0175">Coiled coil</keyword>
<dbReference type="STRING" id="4540.A0A3L6PSN3"/>
<comment type="catalytic activity">
    <reaction evidence="1">
        <text>[(1-&gt;4)-alpha-D-glucosyl](n) + ADP-alpha-D-glucose = [(1-&gt;4)-alpha-D-glucosyl](n+1) + ADP + H(+)</text>
        <dbReference type="Rhea" id="RHEA:18189"/>
        <dbReference type="Rhea" id="RHEA-COMP:9584"/>
        <dbReference type="Rhea" id="RHEA-COMP:9587"/>
        <dbReference type="ChEBI" id="CHEBI:15378"/>
        <dbReference type="ChEBI" id="CHEBI:15444"/>
        <dbReference type="ChEBI" id="CHEBI:57498"/>
        <dbReference type="ChEBI" id="CHEBI:456216"/>
        <dbReference type="EC" id="2.4.1.21"/>
    </reaction>
</comment>
<feature type="domain" description="Carbohydrate binding module family 25" evidence="5">
    <location>
        <begin position="778"/>
        <end position="940"/>
    </location>
</feature>
<feature type="domain" description="Carbohydrate binding module family 25" evidence="5">
    <location>
        <begin position="604"/>
        <end position="689"/>
    </location>
</feature>
<dbReference type="Pfam" id="PF16760">
    <property type="entry name" value="CBM53"/>
    <property type="match status" value="2"/>
</dbReference>
<reference evidence="7" key="1">
    <citation type="journal article" date="2019" name="Nat. Commun.">
        <title>The genome of broomcorn millet.</title>
        <authorList>
            <person name="Zou C."/>
            <person name="Miki D."/>
            <person name="Li D."/>
            <person name="Tang Q."/>
            <person name="Xiao L."/>
            <person name="Rajput S."/>
            <person name="Deng P."/>
            <person name="Jia W."/>
            <person name="Huang R."/>
            <person name="Zhang M."/>
            <person name="Sun Y."/>
            <person name="Hu J."/>
            <person name="Fu X."/>
            <person name="Schnable P.S."/>
            <person name="Li F."/>
            <person name="Zhang H."/>
            <person name="Feng B."/>
            <person name="Zhu X."/>
            <person name="Liu R."/>
            <person name="Schnable J.C."/>
            <person name="Zhu J.-K."/>
            <person name="Zhang H."/>
        </authorList>
    </citation>
    <scope>NUCLEOTIDE SEQUENCE [LARGE SCALE GENOMIC DNA]</scope>
</reference>
<dbReference type="Gene3D" id="2.60.40.10">
    <property type="entry name" value="Immunoglobulins"/>
    <property type="match status" value="1"/>
</dbReference>
<evidence type="ECO:0000313" key="7">
    <source>
        <dbReference type="Proteomes" id="UP000275267"/>
    </source>
</evidence>
<dbReference type="SMART" id="SM01066">
    <property type="entry name" value="CBM_25"/>
    <property type="match status" value="2"/>
</dbReference>
<proteinExistence type="predicted"/>
<dbReference type="GO" id="GO:2001070">
    <property type="term" value="F:starch binding"/>
    <property type="evidence" value="ECO:0007669"/>
    <property type="project" value="InterPro"/>
</dbReference>
<keyword evidence="7" id="KW-1185">Reference proteome</keyword>
<evidence type="ECO:0000313" key="6">
    <source>
        <dbReference type="EMBL" id="RLM62199.1"/>
    </source>
</evidence>
<feature type="coiled-coil region" evidence="3">
    <location>
        <begin position="706"/>
        <end position="751"/>
    </location>
</feature>
<dbReference type="InterPro" id="IPR005085">
    <property type="entry name" value="CBM25"/>
</dbReference>
<evidence type="ECO:0000259" key="5">
    <source>
        <dbReference type="SMART" id="SM01066"/>
    </source>
</evidence>
<evidence type="ECO:0000256" key="1">
    <source>
        <dbReference type="ARBA" id="ARBA00001478"/>
    </source>
</evidence>
<dbReference type="OrthoDB" id="639559at2759"/>
<evidence type="ECO:0000256" key="2">
    <source>
        <dbReference type="ARBA" id="ARBA00012588"/>
    </source>
</evidence>
<name>A0A3L6PSN3_PANMI</name>
<organism evidence="6 7">
    <name type="scientific">Panicum miliaceum</name>
    <name type="common">Proso millet</name>
    <name type="synonym">Broomcorn millet</name>
    <dbReference type="NCBI Taxonomy" id="4540"/>
    <lineage>
        <taxon>Eukaryota</taxon>
        <taxon>Viridiplantae</taxon>
        <taxon>Streptophyta</taxon>
        <taxon>Embryophyta</taxon>
        <taxon>Tracheophyta</taxon>
        <taxon>Spermatophyta</taxon>
        <taxon>Magnoliopsida</taxon>
        <taxon>Liliopsida</taxon>
        <taxon>Poales</taxon>
        <taxon>Poaceae</taxon>
        <taxon>PACMAD clade</taxon>
        <taxon>Panicoideae</taxon>
        <taxon>Panicodae</taxon>
        <taxon>Paniceae</taxon>
        <taxon>Panicinae</taxon>
        <taxon>Panicum</taxon>
        <taxon>Panicum sect. Panicum</taxon>
    </lineage>
</organism>
<dbReference type="Proteomes" id="UP000275267">
    <property type="component" value="Unassembled WGS sequence"/>
</dbReference>
<sequence>MEMMLQPQSLICSLSDQVVVIRPAFVGNGPAQLWSCDSWEGLIVSIWGNLLLLAMHALLRTSRCARSRLIRCPVASSDRPNRKSRRMVYPKIKVNAFRGYAPKVTIQTSTKKSEHHDCDEETIGTYNRQLSTDVVESTSGTCGETAKEDLLHNASSYPVFREIEEVRLDLFEAELPGNALINISLGELEVVDEAEVEEDKFEDEANDKEDIFVVDLSRIASDSAAVGEVVDEAEAIHETFNVDSSGNASSSGTYGDVDEVGEPWADQEVTFEMDVSRLGELNVVDHAKVGTNIFEMEFLSSSSGKAMYIAAESSEENLAKGKNEQGQCPALPSTSMEDNAIDSPENSKSVHQQHNLVFDIDKEEGLTIDSCVKDQPVEDYHKGDKSIVGGPKKIQSTAGYYESDESNVVSHKQDDSLTGVPVQIQSIIDYSTSDQSIDDLPKQHQSIVHIPEQKQCIVGFHIQDLPIVGNSKESQTMQHAIVRTHDALLNKEEHFEMIEEQKSIRVYEEQWIATKERISVNEAEFLLLLSKKESSWAEDGVRITEDEEQYKVDETSMFAEQDIQDLPHDNVDPQALQRTLQELAHKNYSLGSKLFAFPEALKADSTIDLYFNRDLSTLANETDILIKGAFNGWKWRFFTEKLHMSELGGDWWCCKLYIPKQAYRLDFVFFNGRTVYENNGNNDFMIQIESTMDEHLFEGFLVEEKQTELERLAIEEAERMRQAEEQRRRAEERAEDEADMAQAKVEVEMKNKLQNVLGLARPYIDNLWYIEPVLTGQGAAVRLYYNRNWRPLVHSTEIWMHGGYNNWIDGLSFSERLVHVDYKDGDWWYADGMAFHTYLRMIFAERTAKLKAEMKKKTMKMFLVSQKHIVYTEPLEIHAGTTVDVLYNPSNTVLTGKPESAPSPVNVPRDAYMMDFVFSELEADGIYDNRNGLDYNIPVFGSVAKEPPMHIVHIAVEMAPIAKVFTN</sequence>
<evidence type="ECO:0000256" key="3">
    <source>
        <dbReference type="SAM" id="Coils"/>
    </source>
</evidence>